<evidence type="ECO:0000259" key="1">
    <source>
        <dbReference type="Pfam" id="PF07796"/>
    </source>
</evidence>
<dbReference type="OrthoDB" id="9787351at2"/>
<name>A0A1V4SJP6_RUMHU</name>
<dbReference type="STRING" id="48256.CLHUN_20280"/>
<gene>
    <name evidence="2" type="ORF">CLHUN_20280</name>
</gene>
<feature type="domain" description="DUF1638" evidence="1">
    <location>
        <begin position="29"/>
        <end position="191"/>
    </location>
</feature>
<evidence type="ECO:0000313" key="2">
    <source>
        <dbReference type="EMBL" id="OPX44003.1"/>
    </source>
</evidence>
<proteinExistence type="predicted"/>
<reference evidence="2 3" key="1">
    <citation type="submission" date="2017-03" db="EMBL/GenBank/DDBJ databases">
        <title>Genome sequence of Clostridium hungatei DSM 14427.</title>
        <authorList>
            <person name="Poehlein A."/>
            <person name="Daniel R."/>
        </authorList>
    </citation>
    <scope>NUCLEOTIDE SEQUENCE [LARGE SCALE GENOMIC DNA]</scope>
    <source>
        <strain evidence="2 3">DSM 14427</strain>
    </source>
</reference>
<dbReference type="RefSeq" id="WP_080064467.1">
    <property type="nucleotide sequence ID" value="NZ_MZGX01000012.1"/>
</dbReference>
<comment type="caution">
    <text evidence="2">The sequence shown here is derived from an EMBL/GenBank/DDBJ whole genome shotgun (WGS) entry which is preliminary data.</text>
</comment>
<dbReference type="EMBL" id="MZGX01000012">
    <property type="protein sequence ID" value="OPX44003.1"/>
    <property type="molecule type" value="Genomic_DNA"/>
</dbReference>
<dbReference type="InterPro" id="IPR012437">
    <property type="entry name" value="DUF1638"/>
</dbReference>
<organism evidence="2 3">
    <name type="scientific">Ruminiclostridium hungatei</name>
    <name type="common">Clostridium hungatei</name>
    <dbReference type="NCBI Taxonomy" id="48256"/>
    <lineage>
        <taxon>Bacteria</taxon>
        <taxon>Bacillati</taxon>
        <taxon>Bacillota</taxon>
        <taxon>Clostridia</taxon>
        <taxon>Eubacteriales</taxon>
        <taxon>Oscillospiraceae</taxon>
        <taxon>Ruminiclostridium</taxon>
    </lineage>
</organism>
<evidence type="ECO:0000313" key="3">
    <source>
        <dbReference type="Proteomes" id="UP000191554"/>
    </source>
</evidence>
<accession>A0A1V4SJP6</accession>
<dbReference type="Pfam" id="PF07796">
    <property type="entry name" value="DUF1638"/>
    <property type="match status" value="1"/>
</dbReference>
<sequence>MSIKIIACEVMKEELLSVKPETPTEYSFVSMELHTRPEKLHKELLTIVDDSKGYERIILGFGLCGGAAGGIKAKHCILTIPRIHDCISLFLGSRELFEQLQQSRGTFYLSSGWLESGKSIISEYDRVCGKYGEVKARRVLNAMYDSYRSILFINTGHPREKRCLDASLEVSKLLGLSHSLRHGDTGFINRLVNGPWNTEEFINIPVEEVIKEEMF</sequence>
<dbReference type="Proteomes" id="UP000191554">
    <property type="component" value="Unassembled WGS sequence"/>
</dbReference>
<keyword evidence="3" id="KW-1185">Reference proteome</keyword>
<dbReference type="AlphaFoldDB" id="A0A1V4SJP6"/>
<protein>
    <recommendedName>
        <fullName evidence="1">DUF1638 domain-containing protein</fullName>
    </recommendedName>
</protein>